<reference evidence="9" key="1">
    <citation type="submission" date="2022-11" db="UniProtKB">
        <authorList>
            <consortium name="WormBaseParasite"/>
        </authorList>
    </citation>
    <scope>IDENTIFICATION</scope>
</reference>
<dbReference type="InterPro" id="IPR050726">
    <property type="entry name" value="mGluR"/>
</dbReference>
<dbReference type="Pfam" id="PF00003">
    <property type="entry name" value="7tm_3"/>
    <property type="match status" value="1"/>
</dbReference>
<evidence type="ECO:0000313" key="9">
    <source>
        <dbReference type="WBParaSite" id="scf7180000424679.g13733"/>
    </source>
</evidence>
<dbReference type="PRINTS" id="PR00248">
    <property type="entry name" value="GPCRMGR"/>
</dbReference>
<feature type="domain" description="G-protein coupled receptors family 3 profile" evidence="7">
    <location>
        <begin position="1"/>
        <end position="142"/>
    </location>
</feature>
<dbReference type="PROSITE" id="PS50259">
    <property type="entry name" value="G_PROTEIN_RECEP_F3_4"/>
    <property type="match status" value="1"/>
</dbReference>
<evidence type="ECO:0000313" key="8">
    <source>
        <dbReference type="Proteomes" id="UP000887560"/>
    </source>
</evidence>
<dbReference type="GO" id="GO:0016020">
    <property type="term" value="C:membrane"/>
    <property type="evidence" value="ECO:0007669"/>
    <property type="project" value="UniProtKB-SubCell"/>
</dbReference>
<sequence length="256" mass="27977">MASGRELCYCMLAGIALCYGVTFVLVSPPSELVCTLTRILIGLSMATVYAAILVKTNRLTRVFKPNSALRPKWIGPTAQVFFCAILASVQLGIALVWIWLEPPGTAIQYPSRTEAVLTCKIQLTSLCITISLSGTVALTCFFAPKFIPSKNLYGCLRVPPTPQWLIGLVFSFITCSRSAQSRNFTPFGSACDERATFAQITSPEQQSTGHYNKMPISSYCTVSTNGGYSETPSAGNSDKSIYLKYTNTKYSYKHAH</sequence>
<dbReference type="Proteomes" id="UP000887560">
    <property type="component" value="Unplaced"/>
</dbReference>
<feature type="transmembrane region" description="Helical" evidence="6">
    <location>
        <begin position="39"/>
        <end position="57"/>
    </location>
</feature>
<dbReference type="GO" id="GO:0004930">
    <property type="term" value="F:G protein-coupled receptor activity"/>
    <property type="evidence" value="ECO:0007669"/>
    <property type="project" value="InterPro"/>
</dbReference>
<dbReference type="AlphaFoldDB" id="A0A915P9Z6"/>
<feature type="transmembrane region" description="Helical" evidence="6">
    <location>
        <begin position="78"/>
        <end position="100"/>
    </location>
</feature>
<evidence type="ECO:0000256" key="6">
    <source>
        <dbReference type="SAM" id="Phobius"/>
    </source>
</evidence>
<organism evidence="8 9">
    <name type="scientific">Meloidogyne floridensis</name>
    <dbReference type="NCBI Taxonomy" id="298350"/>
    <lineage>
        <taxon>Eukaryota</taxon>
        <taxon>Metazoa</taxon>
        <taxon>Ecdysozoa</taxon>
        <taxon>Nematoda</taxon>
        <taxon>Chromadorea</taxon>
        <taxon>Rhabditida</taxon>
        <taxon>Tylenchina</taxon>
        <taxon>Tylenchomorpha</taxon>
        <taxon>Tylenchoidea</taxon>
        <taxon>Meloidogynidae</taxon>
        <taxon>Meloidogyninae</taxon>
        <taxon>Meloidogyne</taxon>
    </lineage>
</organism>
<feature type="transmembrane region" description="Helical" evidence="6">
    <location>
        <begin position="120"/>
        <end position="143"/>
    </location>
</feature>
<keyword evidence="4 6" id="KW-0472">Membrane</keyword>
<proteinExistence type="predicted"/>
<comment type="subcellular location">
    <subcellularLocation>
        <location evidence="1">Membrane</location>
        <topology evidence="1">Multi-pass membrane protein</topology>
    </subcellularLocation>
</comment>
<keyword evidence="8" id="KW-1185">Reference proteome</keyword>
<keyword evidence="2 6" id="KW-0812">Transmembrane</keyword>
<evidence type="ECO:0000256" key="1">
    <source>
        <dbReference type="ARBA" id="ARBA00004141"/>
    </source>
</evidence>
<evidence type="ECO:0000256" key="5">
    <source>
        <dbReference type="ARBA" id="ARBA00023180"/>
    </source>
</evidence>
<name>A0A915P9Z6_9BILA</name>
<evidence type="ECO:0000256" key="2">
    <source>
        <dbReference type="ARBA" id="ARBA00022692"/>
    </source>
</evidence>
<evidence type="ECO:0000259" key="7">
    <source>
        <dbReference type="PROSITE" id="PS50259"/>
    </source>
</evidence>
<accession>A0A915P9Z6</accession>
<dbReference type="InterPro" id="IPR000337">
    <property type="entry name" value="GPCR_3"/>
</dbReference>
<evidence type="ECO:0000256" key="4">
    <source>
        <dbReference type="ARBA" id="ARBA00023136"/>
    </source>
</evidence>
<keyword evidence="5" id="KW-0325">Glycoprotein</keyword>
<evidence type="ECO:0000256" key="3">
    <source>
        <dbReference type="ARBA" id="ARBA00022989"/>
    </source>
</evidence>
<keyword evidence="3 6" id="KW-1133">Transmembrane helix</keyword>
<protein>
    <submittedName>
        <fullName evidence="9">G-protein coupled receptors family 3 profile domain-containing protein</fullName>
    </submittedName>
</protein>
<dbReference type="PANTHER" id="PTHR24060">
    <property type="entry name" value="METABOTROPIC GLUTAMATE RECEPTOR"/>
    <property type="match status" value="1"/>
</dbReference>
<dbReference type="WBParaSite" id="scf7180000424679.g13733">
    <property type="protein sequence ID" value="scf7180000424679.g13733"/>
    <property type="gene ID" value="scf7180000424679.g13733"/>
</dbReference>
<feature type="transmembrane region" description="Helical" evidence="6">
    <location>
        <begin position="7"/>
        <end position="27"/>
    </location>
</feature>
<dbReference type="InterPro" id="IPR017978">
    <property type="entry name" value="GPCR_3_C"/>
</dbReference>